<dbReference type="GO" id="GO:0015385">
    <property type="term" value="F:sodium:proton antiporter activity"/>
    <property type="evidence" value="ECO:0007669"/>
    <property type="project" value="UniProtKB-UniRule"/>
</dbReference>
<comment type="similarity">
    <text evidence="6">Belongs to the NhaA Na(+)/H(+) (TC 2.A.33) antiporter family.</text>
</comment>
<keyword evidence="6" id="KW-0813">Transport</keyword>
<keyword evidence="6" id="KW-0050">Antiport</keyword>
<feature type="transmembrane region" description="Helical" evidence="6">
    <location>
        <begin position="129"/>
        <end position="149"/>
    </location>
</feature>
<comment type="subcellular location">
    <subcellularLocation>
        <location evidence="1">Cell inner membrane</location>
        <topology evidence="1">Multi-pass membrane protein</topology>
    </subcellularLocation>
    <subcellularLocation>
        <location evidence="6">Cell membrane</location>
        <topology evidence="6">Multi-pass membrane protein</topology>
    </subcellularLocation>
</comment>
<evidence type="ECO:0000256" key="2">
    <source>
        <dbReference type="ARBA" id="ARBA00022475"/>
    </source>
</evidence>
<feature type="transmembrane region" description="Helical" evidence="6">
    <location>
        <begin position="329"/>
        <end position="354"/>
    </location>
</feature>
<feature type="transmembrane region" description="Helical" evidence="6">
    <location>
        <begin position="158"/>
        <end position="179"/>
    </location>
</feature>
<dbReference type="GO" id="GO:0006885">
    <property type="term" value="P:regulation of pH"/>
    <property type="evidence" value="ECO:0007669"/>
    <property type="project" value="UniProtKB-UniRule"/>
</dbReference>
<feature type="transmembrane region" description="Helical" evidence="6">
    <location>
        <begin position="366"/>
        <end position="387"/>
    </location>
</feature>
<accession>A0A5B8YN07</accession>
<feature type="transmembrane region" description="Helical" evidence="6">
    <location>
        <begin position="21"/>
        <end position="40"/>
    </location>
</feature>
<dbReference type="GO" id="GO:0005886">
    <property type="term" value="C:plasma membrane"/>
    <property type="evidence" value="ECO:0007669"/>
    <property type="project" value="UniProtKB-SubCell"/>
</dbReference>
<keyword evidence="5 6" id="KW-0472">Membrane</keyword>
<evidence type="ECO:0000313" key="7">
    <source>
        <dbReference type="EMBL" id="QED37149.1"/>
    </source>
</evidence>
<keyword evidence="6" id="KW-0915">Sodium</keyword>
<feature type="transmembrane region" description="Helical" evidence="6">
    <location>
        <begin position="103"/>
        <end position="123"/>
    </location>
</feature>
<dbReference type="Gene3D" id="1.20.1530.10">
    <property type="entry name" value="Na+/H+ antiporter like domain"/>
    <property type="match status" value="1"/>
</dbReference>
<feature type="transmembrane region" description="Helical" evidence="6">
    <location>
        <begin position="209"/>
        <end position="239"/>
    </location>
</feature>
<comment type="function">
    <text evidence="6">Na(+)/H(+) antiporter that extrudes sodium in exchange for external protons.</text>
</comment>
<feature type="transmembrane region" description="Helical" evidence="6">
    <location>
        <begin position="60"/>
        <end position="82"/>
    </location>
</feature>
<dbReference type="EMBL" id="CP042476">
    <property type="protein sequence ID" value="QED37149.1"/>
    <property type="molecule type" value="Genomic_DNA"/>
</dbReference>
<reference evidence="7 8" key="1">
    <citation type="submission" date="2019-08" db="EMBL/GenBank/DDBJ databases">
        <title>Antarcticibacterium arcticum sp. nov., a bacterium isolated from marine sediment of the Canadian Beaufort Sea.</title>
        <authorList>
            <person name="Lee Y.M."/>
            <person name="Baek K."/>
            <person name="Lee D.-H."/>
            <person name="Shin S.C."/>
            <person name="Jin Y.K."/>
            <person name="Park Y."/>
        </authorList>
    </citation>
    <scope>NUCLEOTIDE SEQUENCE [LARGE SCALE GENOMIC DNA]</scope>
    <source>
        <strain evidence="7 8">PAMC 28998</strain>
    </source>
</reference>
<evidence type="ECO:0000256" key="6">
    <source>
        <dbReference type="HAMAP-Rule" id="MF_01844"/>
    </source>
</evidence>
<protein>
    <recommendedName>
        <fullName evidence="6">Na(+)/H(+) antiporter NhaA</fullName>
    </recommendedName>
    <alternativeName>
        <fullName evidence="6">Sodium/proton antiporter NhaA</fullName>
    </alternativeName>
</protein>
<dbReference type="RefSeq" id="WP_146831711.1">
    <property type="nucleotide sequence ID" value="NZ_CP042476.1"/>
</dbReference>
<name>A0A5B8YN07_9FLAO</name>
<keyword evidence="6" id="KW-0406">Ion transport</keyword>
<gene>
    <name evidence="6 7" type="primary">nhaA</name>
    <name evidence="7" type="ORF">FK178_05235</name>
</gene>
<sequence>MANLINLKAFKDFFNWSSSGGTLLMVGVIISLVIANSQFGDEFSSLLAGEFGWETELIHLRYPVIFWINDGLMSIFFLMVGLEIKREFIEGELSSFKKGTLPVMAALGGVGLPVLIFSVVNYGERTAGGWAIPMATDIAFALAIVGLLGKRVPVALKVFLAALAIVDDLMAVLVIAVFYSTTLNWFYILLAVVIFLSLLILNRSGVKCIWAYLIFGAFLWYFIHYSGIHATIAGVLVAITLPTTPNSAVESPLEKLEHILVKPVNFLILPLFALANTNIEFVDGMLPGLTAPLGMGIILGLFLGKPVGIFILSWISVKIGLSQKPACANWIHILGIGMVAGIGFTMSIFISSLSLSNEFLLAESKLSILFASILSAVGGSIALIWIYKSKRNKEKALKEKLLQHVINEESKAEKKSY</sequence>
<organism evidence="7 8">
    <name type="scientific">Antarcticibacterium arcticum</name>
    <dbReference type="NCBI Taxonomy" id="2585771"/>
    <lineage>
        <taxon>Bacteria</taxon>
        <taxon>Pseudomonadati</taxon>
        <taxon>Bacteroidota</taxon>
        <taxon>Flavobacteriia</taxon>
        <taxon>Flavobacteriales</taxon>
        <taxon>Flavobacteriaceae</taxon>
        <taxon>Antarcticibacterium</taxon>
    </lineage>
</organism>
<evidence type="ECO:0000313" key="8">
    <source>
        <dbReference type="Proteomes" id="UP000321954"/>
    </source>
</evidence>
<evidence type="ECO:0000256" key="5">
    <source>
        <dbReference type="ARBA" id="ARBA00023136"/>
    </source>
</evidence>
<dbReference type="AlphaFoldDB" id="A0A5B8YN07"/>
<dbReference type="Proteomes" id="UP000321954">
    <property type="component" value="Chromosome"/>
</dbReference>
<keyword evidence="4 6" id="KW-1133">Transmembrane helix</keyword>
<dbReference type="NCBIfam" id="TIGR00773">
    <property type="entry name" value="NhaA"/>
    <property type="match status" value="1"/>
</dbReference>
<dbReference type="PANTHER" id="PTHR30341:SF0">
    <property type="entry name" value="NA(+)_H(+) ANTIPORTER NHAA"/>
    <property type="match status" value="1"/>
</dbReference>
<dbReference type="Pfam" id="PF06965">
    <property type="entry name" value="Na_H_antiport_1"/>
    <property type="match status" value="1"/>
</dbReference>
<dbReference type="HAMAP" id="MF_01844">
    <property type="entry name" value="NhaA"/>
    <property type="match status" value="1"/>
</dbReference>
<keyword evidence="2 6" id="KW-1003">Cell membrane</keyword>
<dbReference type="NCBIfam" id="NF007111">
    <property type="entry name" value="PRK09560.1"/>
    <property type="match status" value="1"/>
</dbReference>
<dbReference type="InterPro" id="IPR004670">
    <property type="entry name" value="NhaA"/>
</dbReference>
<keyword evidence="6" id="KW-0739">Sodium transport</keyword>
<evidence type="ECO:0000256" key="4">
    <source>
        <dbReference type="ARBA" id="ARBA00022989"/>
    </source>
</evidence>
<evidence type="ECO:0000256" key="3">
    <source>
        <dbReference type="ARBA" id="ARBA00022692"/>
    </source>
</evidence>
<dbReference type="KEGG" id="anp:FK178_05235"/>
<dbReference type="OrthoDB" id="9808135at2"/>
<feature type="transmembrane region" description="Helical" evidence="6">
    <location>
        <begin position="185"/>
        <end position="202"/>
    </location>
</feature>
<proteinExistence type="inferred from homology"/>
<keyword evidence="8" id="KW-1185">Reference proteome</keyword>
<feature type="transmembrane region" description="Helical" evidence="6">
    <location>
        <begin position="293"/>
        <end position="317"/>
    </location>
</feature>
<evidence type="ECO:0000256" key="1">
    <source>
        <dbReference type="ARBA" id="ARBA00004429"/>
    </source>
</evidence>
<dbReference type="PANTHER" id="PTHR30341">
    <property type="entry name" value="SODIUM ION/PROTON ANTIPORTER NHAA-RELATED"/>
    <property type="match status" value="1"/>
</dbReference>
<comment type="catalytic activity">
    <reaction evidence="6">
        <text>Na(+)(in) + 2 H(+)(out) = Na(+)(out) + 2 H(+)(in)</text>
        <dbReference type="Rhea" id="RHEA:29251"/>
        <dbReference type="ChEBI" id="CHEBI:15378"/>
        <dbReference type="ChEBI" id="CHEBI:29101"/>
    </reaction>
</comment>
<keyword evidence="3 6" id="KW-0812">Transmembrane</keyword>
<dbReference type="InterPro" id="IPR023171">
    <property type="entry name" value="Na/H_antiporter_dom_sf"/>
</dbReference>